<reference evidence="2" key="1">
    <citation type="journal article" date="2013" name="Genome Announc.">
        <title>Draft Genome Sequence of Agarivorans albus Strain MKT 106T, an Agarolytic Marine Bacterium.</title>
        <authorList>
            <person name="Yasuike M."/>
            <person name="Nakamura Y."/>
            <person name="Kai W."/>
            <person name="Fujiwara A."/>
            <person name="Fukui Y."/>
            <person name="Satomi M."/>
            <person name="Sano M."/>
        </authorList>
    </citation>
    <scope>NUCLEOTIDE SEQUENCE [LARGE SCALE GENOMIC DNA]</scope>
</reference>
<feature type="domain" description="TniQ" evidence="1">
    <location>
        <begin position="6"/>
        <end position="132"/>
    </location>
</feature>
<name>R9PMR3_AGAAL</name>
<gene>
    <name evidence="2" type="ORF">AALB_2729</name>
</gene>
<evidence type="ECO:0000313" key="2">
    <source>
        <dbReference type="EMBL" id="GAD02649.1"/>
    </source>
</evidence>
<dbReference type="InterPro" id="IPR009492">
    <property type="entry name" value="TniQ"/>
</dbReference>
<accession>R9PMR3</accession>
<keyword evidence="3" id="KW-1185">Reference proteome</keyword>
<dbReference type="Proteomes" id="UP000014461">
    <property type="component" value="Unassembled WGS sequence"/>
</dbReference>
<dbReference type="STRING" id="1331007.AALB_2729"/>
<dbReference type="Pfam" id="PF06527">
    <property type="entry name" value="TniQ"/>
    <property type="match status" value="1"/>
</dbReference>
<organism evidence="2 3">
    <name type="scientific">Agarivorans albus MKT 106</name>
    <dbReference type="NCBI Taxonomy" id="1331007"/>
    <lineage>
        <taxon>Bacteria</taxon>
        <taxon>Pseudomonadati</taxon>
        <taxon>Pseudomonadota</taxon>
        <taxon>Gammaproteobacteria</taxon>
        <taxon>Alteromonadales</taxon>
        <taxon>Alteromonadaceae</taxon>
        <taxon>Agarivorans</taxon>
    </lineage>
</organism>
<sequence>MPSELPLRPRPMANETLLGYLLRVSHTNGYRQVQTMRDLFGLEGMPLPSITCDNRHLDRVASSMSRRLRLSPETLVVHFENELDGAFDDGRVIKSIVVKSPKVCIACIAEIKPIQAKWRLTHVTHCEEHCQPLVSCCPECQTPLKWTPQIYSKCENCQVEWRENESKVDSLPLYQVAEQGLSLVQQQHYRRHLYRMAGMAMRFYDFQAAAYAVFPDDVQNVSSLFEFSYRCLVDEKFRLRQFQSRVDYWKKKGLLEHIPHSFFIHLHANYIEELGFLPRPLIWPVKPFHVMSFQSKRVSNPHAHLNFRDVGTHFLVDRRTLADCLSVATSDVTSMVKAGLLSPSYDSTSLRYSWYDVRDIDQLLARLMACTKPMSACYTSGELITVFEAQIVLRRFNWSVADILVLLISKQCDSFLKASELNFSNLAVNREQLFDALNKRLGKQNDYNEHTLARDFYVPPEVRERFYDFVRSEKAKLPGELNSLLFFTDHYVVLNQWCRLRKLSIPSIFRYLMKQGIVTEFSEMAGRGFYVFRKSDLLERSLSEVVKNDS</sequence>
<comment type="caution">
    <text evidence="2">The sequence shown here is derived from an EMBL/GenBank/DDBJ whole genome shotgun (WGS) entry which is preliminary data.</text>
</comment>
<proteinExistence type="predicted"/>
<dbReference type="EMBL" id="BARX01000018">
    <property type="protein sequence ID" value="GAD02649.1"/>
    <property type="molecule type" value="Genomic_DNA"/>
</dbReference>
<evidence type="ECO:0000313" key="3">
    <source>
        <dbReference type="Proteomes" id="UP000014461"/>
    </source>
</evidence>
<protein>
    <recommendedName>
        <fullName evidence="1">TniQ domain-containing protein</fullName>
    </recommendedName>
</protein>
<evidence type="ECO:0000259" key="1">
    <source>
        <dbReference type="Pfam" id="PF06527"/>
    </source>
</evidence>
<dbReference type="AlphaFoldDB" id="R9PMR3"/>